<dbReference type="PANTHER" id="PTHR43077:SF8">
    <property type="entry name" value="DOXORUBICIN RESISTANCE ABC TRANSPORTER PERMEASE PROTEIN DRRB"/>
    <property type="match status" value="1"/>
</dbReference>
<evidence type="ECO:0000259" key="9">
    <source>
        <dbReference type="Pfam" id="PF12698"/>
    </source>
</evidence>
<evidence type="ECO:0000256" key="1">
    <source>
        <dbReference type="ARBA" id="ARBA00004651"/>
    </source>
</evidence>
<evidence type="ECO:0000256" key="3">
    <source>
        <dbReference type="ARBA" id="ARBA00022475"/>
    </source>
</evidence>
<organism evidence="10 11">
    <name type="scientific">Mycolicibacterium parafortuitum</name>
    <name type="common">Mycobacterium parafortuitum</name>
    <dbReference type="NCBI Taxonomy" id="39692"/>
    <lineage>
        <taxon>Bacteria</taxon>
        <taxon>Bacillati</taxon>
        <taxon>Actinomycetota</taxon>
        <taxon>Actinomycetes</taxon>
        <taxon>Mycobacteriales</taxon>
        <taxon>Mycobacteriaceae</taxon>
        <taxon>Mycolicibacterium</taxon>
    </lineage>
</organism>
<evidence type="ECO:0000256" key="8">
    <source>
        <dbReference type="SAM" id="Phobius"/>
    </source>
</evidence>
<evidence type="ECO:0000313" key="11">
    <source>
        <dbReference type="Proteomes" id="UP000466554"/>
    </source>
</evidence>
<dbReference type="EMBL" id="AP022598">
    <property type="protein sequence ID" value="BBY77125.1"/>
    <property type="molecule type" value="Genomic_DNA"/>
</dbReference>
<reference evidence="10 11" key="1">
    <citation type="journal article" date="2019" name="Emerg. Microbes Infect.">
        <title>Comprehensive subspecies identification of 175 nontuberculous mycobacteria species based on 7547 genomic profiles.</title>
        <authorList>
            <person name="Matsumoto Y."/>
            <person name="Kinjo T."/>
            <person name="Motooka D."/>
            <person name="Nabeya D."/>
            <person name="Jung N."/>
            <person name="Uechi K."/>
            <person name="Horii T."/>
            <person name="Iida T."/>
            <person name="Fujita J."/>
            <person name="Nakamura S."/>
        </authorList>
    </citation>
    <scope>NUCLEOTIDE SEQUENCE [LARGE SCALE GENOMIC DNA]</scope>
    <source>
        <strain evidence="10 11">JCM 6367</strain>
    </source>
</reference>
<keyword evidence="4 8" id="KW-0812">Transmembrane</keyword>
<feature type="transmembrane region" description="Helical" evidence="8">
    <location>
        <begin position="85"/>
        <end position="103"/>
    </location>
</feature>
<gene>
    <name evidence="10" type="primary">drrB</name>
    <name evidence="10" type="ORF">MPRF_40240</name>
</gene>
<dbReference type="Pfam" id="PF12698">
    <property type="entry name" value="ABC2_membrane_3"/>
    <property type="match status" value="1"/>
</dbReference>
<dbReference type="PIRSF" id="PIRSF006648">
    <property type="entry name" value="DrrB"/>
    <property type="match status" value="1"/>
</dbReference>
<evidence type="ECO:0000256" key="6">
    <source>
        <dbReference type="ARBA" id="ARBA00023136"/>
    </source>
</evidence>
<feature type="transmembrane region" description="Helical" evidence="8">
    <location>
        <begin position="158"/>
        <end position="179"/>
    </location>
</feature>
<dbReference type="GO" id="GO:0043190">
    <property type="term" value="C:ATP-binding cassette (ABC) transporter complex"/>
    <property type="evidence" value="ECO:0007669"/>
    <property type="project" value="InterPro"/>
</dbReference>
<proteinExistence type="inferred from homology"/>
<dbReference type="InterPro" id="IPR051328">
    <property type="entry name" value="T7SS_ABC-Transporter"/>
</dbReference>
<protein>
    <submittedName>
        <fullName evidence="10">Doxorubicin resistance ABC transporter permease DrrB</fullName>
    </submittedName>
</protein>
<dbReference type="PANTHER" id="PTHR43077">
    <property type="entry name" value="TRANSPORT PERMEASE YVFS-RELATED"/>
    <property type="match status" value="1"/>
</dbReference>
<dbReference type="InterPro" id="IPR000412">
    <property type="entry name" value="ABC_2_transport"/>
</dbReference>
<keyword evidence="5 8" id="KW-1133">Transmembrane helix</keyword>
<keyword evidence="3" id="KW-1003">Cell membrane</keyword>
<evidence type="ECO:0000313" key="10">
    <source>
        <dbReference type="EMBL" id="BBY77125.1"/>
    </source>
</evidence>
<evidence type="ECO:0000256" key="7">
    <source>
        <dbReference type="ARBA" id="ARBA00023251"/>
    </source>
</evidence>
<keyword evidence="7" id="KW-0046">Antibiotic resistance</keyword>
<evidence type="ECO:0000256" key="2">
    <source>
        <dbReference type="ARBA" id="ARBA00007783"/>
    </source>
</evidence>
<comment type="subcellular location">
    <subcellularLocation>
        <location evidence="1">Cell membrane</location>
        <topology evidence="1">Multi-pass membrane protein</topology>
    </subcellularLocation>
</comment>
<dbReference type="InterPro" id="IPR013525">
    <property type="entry name" value="ABC2_TM"/>
</dbReference>
<comment type="similarity">
    <text evidence="2">Belongs to the ABC-2 integral membrane protein family.</text>
</comment>
<feature type="transmembrane region" description="Helical" evidence="8">
    <location>
        <begin position="258"/>
        <end position="276"/>
    </location>
</feature>
<feature type="transmembrane region" description="Helical" evidence="8">
    <location>
        <begin position="133"/>
        <end position="152"/>
    </location>
</feature>
<dbReference type="AlphaFoldDB" id="A0A7I7U7S2"/>
<name>A0A7I7U7S2_MYCPF</name>
<dbReference type="GO" id="GO:0046677">
    <property type="term" value="P:response to antibiotic"/>
    <property type="evidence" value="ECO:0007669"/>
    <property type="project" value="UniProtKB-KW"/>
</dbReference>
<evidence type="ECO:0000256" key="4">
    <source>
        <dbReference type="ARBA" id="ARBA00022692"/>
    </source>
</evidence>
<sequence length="282" mass="30193">MTDQLAAPAPSRSVAIPHAARPPVSTIQQWWVLTLRMIIPTLRNGELATQIVGSVVFTIGYYLPLKQMMGAVQPLSSYAQYLTPLIVLQAVWFAAISAAFRSATDSVDGINRRFRAMPVPAVMPLASRMTASMYRCCIALAVSIGCGHVIGFRFDNGVVGILGFVGLALLIGAALAIIGDLIGVATQNPEATAPMMLIPQLTLGLASVGLQPAERFPDWIQGFVRNQPLSQWVYGLQAFAGDSTGNAPEATWSVLGPALAWAVVCIVIALALHIWVTRRRNS</sequence>
<dbReference type="Proteomes" id="UP000466554">
    <property type="component" value="Chromosome"/>
</dbReference>
<feature type="transmembrane region" description="Helical" evidence="8">
    <location>
        <begin position="47"/>
        <end position="65"/>
    </location>
</feature>
<evidence type="ECO:0000256" key="5">
    <source>
        <dbReference type="ARBA" id="ARBA00022989"/>
    </source>
</evidence>
<dbReference type="GO" id="GO:0140359">
    <property type="term" value="F:ABC-type transporter activity"/>
    <property type="evidence" value="ECO:0007669"/>
    <property type="project" value="InterPro"/>
</dbReference>
<accession>A0A7I7U7S2</accession>
<keyword evidence="6 8" id="KW-0472">Membrane</keyword>
<dbReference type="RefSeq" id="WP_163767293.1">
    <property type="nucleotide sequence ID" value="NZ_AP022598.1"/>
</dbReference>
<feature type="domain" description="ABC-2 type transporter transmembrane" evidence="9">
    <location>
        <begin position="73"/>
        <end position="270"/>
    </location>
</feature>